<dbReference type="GeneID" id="79305455"/>
<evidence type="ECO:0000256" key="3">
    <source>
        <dbReference type="ARBA" id="ARBA00022989"/>
    </source>
</evidence>
<protein>
    <submittedName>
        <fullName evidence="6">DoxX family protein</fullName>
    </submittedName>
</protein>
<dbReference type="Pfam" id="PF13564">
    <property type="entry name" value="DoxX_2"/>
    <property type="match status" value="1"/>
</dbReference>
<feature type="transmembrane region" description="Helical" evidence="5">
    <location>
        <begin position="6"/>
        <end position="25"/>
    </location>
</feature>
<keyword evidence="2 5" id="KW-0812">Transmembrane</keyword>
<dbReference type="EMBL" id="JBHSZH010000001">
    <property type="protein sequence ID" value="MFC7079005.1"/>
    <property type="molecule type" value="Genomic_DNA"/>
</dbReference>
<evidence type="ECO:0000256" key="1">
    <source>
        <dbReference type="ARBA" id="ARBA00004141"/>
    </source>
</evidence>
<evidence type="ECO:0000313" key="6">
    <source>
        <dbReference type="EMBL" id="MFC7079005.1"/>
    </source>
</evidence>
<sequence>MSVVGTAVLGIKGLLGIAMLGAGGMKVAGAEQLVEDFDRFGYPQWFRSVTGGIEVVAGLALFASFVTTSTAALAAGLVVAAVMAGAVVTHARAGDATSEMVPPAALFVLALVVSSYSAGFLG</sequence>
<proteinExistence type="predicted"/>
<organism evidence="6 7">
    <name type="scientific">Halorussus caseinilyticus</name>
    <dbReference type="NCBI Taxonomy" id="3034025"/>
    <lineage>
        <taxon>Archaea</taxon>
        <taxon>Methanobacteriati</taxon>
        <taxon>Methanobacteriota</taxon>
        <taxon>Stenosarchaea group</taxon>
        <taxon>Halobacteria</taxon>
        <taxon>Halobacteriales</taxon>
        <taxon>Haladaptataceae</taxon>
        <taxon>Halorussus</taxon>
    </lineage>
</organism>
<comment type="subcellular location">
    <subcellularLocation>
        <location evidence="1">Membrane</location>
        <topology evidence="1">Multi-pass membrane protein</topology>
    </subcellularLocation>
</comment>
<evidence type="ECO:0000256" key="2">
    <source>
        <dbReference type="ARBA" id="ARBA00022692"/>
    </source>
</evidence>
<gene>
    <name evidence="6" type="ORF">ACFQJ6_01535</name>
</gene>
<keyword evidence="7" id="KW-1185">Reference proteome</keyword>
<feature type="transmembrane region" description="Helical" evidence="5">
    <location>
        <begin position="45"/>
        <end position="65"/>
    </location>
</feature>
<dbReference type="GO" id="GO:0016020">
    <property type="term" value="C:membrane"/>
    <property type="evidence" value="ECO:0007669"/>
    <property type="project" value="UniProtKB-SubCell"/>
</dbReference>
<evidence type="ECO:0000313" key="7">
    <source>
        <dbReference type="Proteomes" id="UP001596407"/>
    </source>
</evidence>
<reference evidence="6 7" key="1">
    <citation type="journal article" date="2019" name="Int. J. Syst. Evol. Microbiol.">
        <title>The Global Catalogue of Microorganisms (GCM) 10K type strain sequencing project: providing services to taxonomists for standard genome sequencing and annotation.</title>
        <authorList>
            <consortium name="The Broad Institute Genomics Platform"/>
            <consortium name="The Broad Institute Genome Sequencing Center for Infectious Disease"/>
            <person name="Wu L."/>
            <person name="Ma J."/>
        </authorList>
    </citation>
    <scope>NUCLEOTIDE SEQUENCE [LARGE SCALE GENOMIC DNA]</scope>
    <source>
        <strain evidence="6 7">DT72</strain>
    </source>
</reference>
<evidence type="ECO:0000256" key="4">
    <source>
        <dbReference type="ARBA" id="ARBA00023136"/>
    </source>
</evidence>
<keyword evidence="4 5" id="KW-0472">Membrane</keyword>
<name>A0ABD5WJJ7_9EURY</name>
<dbReference type="InterPro" id="IPR032808">
    <property type="entry name" value="DoxX"/>
</dbReference>
<feature type="transmembrane region" description="Helical" evidence="5">
    <location>
        <begin position="101"/>
        <end position="121"/>
    </location>
</feature>
<feature type="transmembrane region" description="Helical" evidence="5">
    <location>
        <begin position="71"/>
        <end position="89"/>
    </location>
</feature>
<comment type="caution">
    <text evidence="6">The sequence shown here is derived from an EMBL/GenBank/DDBJ whole genome shotgun (WGS) entry which is preliminary data.</text>
</comment>
<dbReference type="RefSeq" id="WP_276282328.1">
    <property type="nucleotide sequence ID" value="NZ_CP119810.1"/>
</dbReference>
<keyword evidence="3 5" id="KW-1133">Transmembrane helix</keyword>
<evidence type="ECO:0000256" key="5">
    <source>
        <dbReference type="SAM" id="Phobius"/>
    </source>
</evidence>
<accession>A0ABD5WJJ7</accession>
<dbReference type="AlphaFoldDB" id="A0ABD5WJJ7"/>
<dbReference type="Proteomes" id="UP001596407">
    <property type="component" value="Unassembled WGS sequence"/>
</dbReference>